<keyword evidence="1" id="KW-0812">Transmembrane</keyword>
<dbReference type="RefSeq" id="WP_317900841.1">
    <property type="nucleotide sequence ID" value="NZ_JAIRBC010000003.1"/>
</dbReference>
<keyword evidence="3" id="KW-1185">Reference proteome</keyword>
<dbReference type="AlphaFoldDB" id="A0AAE3EU70"/>
<organism evidence="2 3">
    <name type="scientific">Cerina litoralis</name>
    <dbReference type="NCBI Taxonomy" id="2874477"/>
    <lineage>
        <taxon>Bacteria</taxon>
        <taxon>Pseudomonadati</taxon>
        <taxon>Bacteroidota</taxon>
        <taxon>Flavobacteriia</taxon>
        <taxon>Flavobacteriales</taxon>
        <taxon>Flavobacteriaceae</taxon>
        <taxon>Cerina</taxon>
    </lineage>
</organism>
<reference evidence="2" key="1">
    <citation type="submission" date="2023-02" db="EMBL/GenBank/DDBJ databases">
        <title>Genome of Flavobacteriaceae gen. nov. sp. strain F89.</title>
        <authorList>
            <person name="Wang Y."/>
        </authorList>
    </citation>
    <scope>NUCLEOTIDE SEQUENCE</scope>
    <source>
        <strain evidence="2">F89</strain>
    </source>
</reference>
<feature type="transmembrane region" description="Helical" evidence="1">
    <location>
        <begin position="327"/>
        <end position="343"/>
    </location>
</feature>
<evidence type="ECO:0000313" key="2">
    <source>
        <dbReference type="EMBL" id="MCG2459696.1"/>
    </source>
</evidence>
<evidence type="ECO:0000256" key="1">
    <source>
        <dbReference type="SAM" id="Phobius"/>
    </source>
</evidence>
<feature type="transmembrane region" description="Helical" evidence="1">
    <location>
        <begin position="79"/>
        <end position="98"/>
    </location>
</feature>
<dbReference type="EMBL" id="JAIRBC010000003">
    <property type="protein sequence ID" value="MCG2459696.1"/>
    <property type="molecule type" value="Genomic_DNA"/>
</dbReference>
<feature type="transmembrane region" description="Helical" evidence="1">
    <location>
        <begin position="219"/>
        <end position="238"/>
    </location>
</feature>
<keyword evidence="1" id="KW-1133">Transmembrane helix</keyword>
<proteinExistence type="predicted"/>
<sequence length="428" mass="49856">MKTVLPYLIALVFVVADFGLHMSKHSDSMLNERNHVISNAFLTSQINYHKELPPFARRPLTTWLIESAAKTFSIRLGVAFIWVNFTLVFCSGILLFFLSQKLSISYDGNIGSKVSPPEGENCSYWFSIGNMVIYFVGFSILFAFFTPLFSYDEPLQYTLIFASFLALSHRKWVLNVICFTLALVARETTVILVPALVFFFIDTSRKSIFPISPEFRKKLAFILLPVVLYVLFLVFYLWKMNLWHGTSTEMTDRISCFASNFNDQKSAMESLSSLFLVLGLPLYFLVATLGRKEMNPAYKKYINAFWLTFAINTPIVFLTTFARESRLFALPLFFLWPIFLQIFKREFGLLFSYRLYGPCFMKWQNAVGLLVFGFINYLIAFKAYDSDYTQGPTPYYNWYFFLLLMIITVHFILNGFLERHPENKDQWY</sequence>
<name>A0AAE3EU70_9FLAO</name>
<keyword evidence="1" id="KW-0472">Membrane</keyword>
<feature type="transmembrane region" description="Helical" evidence="1">
    <location>
        <begin position="172"/>
        <end position="199"/>
    </location>
</feature>
<evidence type="ECO:0000313" key="3">
    <source>
        <dbReference type="Proteomes" id="UP001200642"/>
    </source>
</evidence>
<accession>A0AAE3EU70</accession>
<feature type="transmembrane region" description="Helical" evidence="1">
    <location>
        <begin position="132"/>
        <end position="152"/>
    </location>
</feature>
<feature type="transmembrane region" description="Helical" evidence="1">
    <location>
        <begin position="396"/>
        <end position="417"/>
    </location>
</feature>
<dbReference type="Proteomes" id="UP001200642">
    <property type="component" value="Unassembled WGS sequence"/>
</dbReference>
<comment type="caution">
    <text evidence="2">The sequence shown here is derived from an EMBL/GenBank/DDBJ whole genome shotgun (WGS) entry which is preliminary data.</text>
</comment>
<protein>
    <submittedName>
        <fullName evidence="2">Uncharacterized protein</fullName>
    </submittedName>
</protein>
<feature type="transmembrane region" description="Helical" evidence="1">
    <location>
        <begin position="271"/>
        <end position="289"/>
    </location>
</feature>
<gene>
    <name evidence="2" type="ORF">K8352_02935</name>
</gene>
<feature type="transmembrane region" description="Helical" evidence="1">
    <location>
        <begin position="363"/>
        <end position="384"/>
    </location>
</feature>
<feature type="transmembrane region" description="Helical" evidence="1">
    <location>
        <begin position="301"/>
        <end position="321"/>
    </location>
</feature>